<gene>
    <name evidence="2" type="ORF">FHX44_115361</name>
</gene>
<dbReference type="RefSeq" id="WP_147258289.1">
    <property type="nucleotide sequence ID" value="NZ_VIWU01000001.1"/>
</dbReference>
<evidence type="ECO:0000313" key="2">
    <source>
        <dbReference type="EMBL" id="TWF79428.1"/>
    </source>
</evidence>
<evidence type="ECO:0000313" key="3">
    <source>
        <dbReference type="Proteomes" id="UP000321261"/>
    </source>
</evidence>
<dbReference type="Proteomes" id="UP000321261">
    <property type="component" value="Unassembled WGS sequence"/>
</dbReference>
<dbReference type="InterPro" id="IPR003425">
    <property type="entry name" value="CCB3/YggT"/>
</dbReference>
<organism evidence="2 3">
    <name type="scientific">Pseudonocardia hierapolitana</name>
    <dbReference type="NCBI Taxonomy" id="1128676"/>
    <lineage>
        <taxon>Bacteria</taxon>
        <taxon>Bacillati</taxon>
        <taxon>Actinomycetota</taxon>
        <taxon>Actinomycetes</taxon>
        <taxon>Pseudonocardiales</taxon>
        <taxon>Pseudonocardiaceae</taxon>
        <taxon>Pseudonocardia</taxon>
    </lineage>
</organism>
<reference evidence="2 3" key="1">
    <citation type="submission" date="2019-06" db="EMBL/GenBank/DDBJ databases">
        <title>Sequencing the genomes of 1000 actinobacteria strains.</title>
        <authorList>
            <person name="Klenk H.-P."/>
        </authorList>
    </citation>
    <scope>NUCLEOTIDE SEQUENCE [LARGE SCALE GENOMIC DNA]</scope>
    <source>
        <strain evidence="2 3">DSM 45671</strain>
    </source>
</reference>
<dbReference type="EMBL" id="VIWU01000001">
    <property type="protein sequence ID" value="TWF79428.1"/>
    <property type="molecule type" value="Genomic_DNA"/>
</dbReference>
<name>A0A561SX34_9PSEU</name>
<proteinExistence type="predicted"/>
<keyword evidence="1" id="KW-1133">Transmembrane helix</keyword>
<keyword evidence="1" id="KW-0812">Transmembrane</keyword>
<protein>
    <submittedName>
        <fullName evidence="2">YggT family protein</fullName>
    </submittedName>
</protein>
<keyword evidence="1" id="KW-0472">Membrane</keyword>
<evidence type="ECO:0000256" key="1">
    <source>
        <dbReference type="SAM" id="Phobius"/>
    </source>
</evidence>
<dbReference type="Pfam" id="PF02325">
    <property type="entry name" value="CCB3_YggT"/>
    <property type="match status" value="1"/>
</dbReference>
<comment type="caution">
    <text evidence="2">The sequence shown here is derived from an EMBL/GenBank/DDBJ whole genome shotgun (WGS) entry which is preliminary data.</text>
</comment>
<dbReference type="AlphaFoldDB" id="A0A561SX34"/>
<feature type="transmembrane region" description="Helical" evidence="1">
    <location>
        <begin position="67"/>
        <end position="86"/>
    </location>
</feature>
<keyword evidence="3" id="KW-1185">Reference proteome</keyword>
<sequence>MSAIGALLGTVLLLFQIVLIARAVVDWVAALSSGPEPEWRRTAQRVTHTVTEPVLAPVRRVLPPVRLGSVGIDLAFIVVFVAVVVLRQVVLWL</sequence>
<accession>A0A561SX34</accession>
<dbReference type="OrthoDB" id="3216131at2"/>
<dbReference type="GO" id="GO:0016020">
    <property type="term" value="C:membrane"/>
    <property type="evidence" value="ECO:0007669"/>
    <property type="project" value="InterPro"/>
</dbReference>